<reference evidence="4 5" key="1">
    <citation type="submission" date="2016-10" db="EMBL/GenBank/DDBJ databases">
        <authorList>
            <person name="de Groot N.N."/>
        </authorList>
    </citation>
    <scope>NUCLEOTIDE SEQUENCE [LARGE SCALE GENOMIC DNA]</scope>
    <source>
        <strain evidence="4 5">ATCC BAA-466</strain>
    </source>
</reference>
<keyword evidence="5" id="KW-1185">Reference proteome</keyword>
<dbReference type="OrthoDB" id="5507254at2"/>
<dbReference type="InterPro" id="IPR018702">
    <property type="entry name" value="DUF2207"/>
</dbReference>
<dbReference type="Pfam" id="PF20990">
    <property type="entry name" value="DUF2207_C"/>
    <property type="match status" value="1"/>
</dbReference>
<dbReference type="EMBL" id="FNCK01000003">
    <property type="protein sequence ID" value="SDG16938.1"/>
    <property type="molecule type" value="Genomic_DNA"/>
</dbReference>
<dbReference type="Proteomes" id="UP000199708">
    <property type="component" value="Unassembled WGS sequence"/>
</dbReference>
<evidence type="ECO:0000256" key="1">
    <source>
        <dbReference type="SAM" id="Phobius"/>
    </source>
</evidence>
<evidence type="ECO:0000313" key="5">
    <source>
        <dbReference type="Proteomes" id="UP000199708"/>
    </source>
</evidence>
<protein>
    <submittedName>
        <fullName evidence="4">Predicted membrane protein</fullName>
    </submittedName>
</protein>
<keyword evidence="1" id="KW-1133">Transmembrane helix</keyword>
<feature type="transmembrane region" description="Helical" evidence="1">
    <location>
        <begin position="275"/>
        <end position="294"/>
    </location>
</feature>
<keyword evidence="1" id="KW-0472">Membrane</keyword>
<sequence>MKRTDDDQLFRLLRSITFGIILFVIMGGWVNSLSVSGQENEFEVTNQTIDATIDAKGNTHVRLNYEIDAHDLNQLEISIPTDDQKLSSYRVGIIEQDKTINYFSETSSGVAGSYQMTQNPIEAKVRITYPVVNSKVHYLIEYDLDQAVINYQDGAYFEGAWLPLLDSNKGKNTNITLNLSFAGQLKEENISYWLHDTQVNHFEYKNEEGITLLVMKLSSKIKENQPISLHAFFPKSVTPNNPNQIDIKGKQSIQTKEKNIQQKLAEQTKQRDYHLLMRTGLAILVPFLGTMIIYQKYKQIKKNKKAPIVEKTKLGKLPEPIESCLINSLVYQQEPGPNELAASILELGRKGYIKLLPVRMSTRSHSRVRSGFTLAFRLLEDMPNQTLLPSHERYALQLISLDMGEKKVITLEEIIAKIRQRKQNKKAYQDLWKKYSDAIKVKSVTADYPRRKKKNYLIIFSIIVLIFTLLLAVGITLDLINQDRSQWLIGVLVIIGSHILVQLGLAFLLIREYLYRKSTNQQVAIWDSFKSDLRTINRIDLKQFADIDQWEKLLIYAVSLDEIATIQQAFTHCFDMMDLEKNSRSQNADFYRVHGSVANILQPAIKEWIELIDPKGRWLRKISETD</sequence>
<dbReference type="Pfam" id="PF09972">
    <property type="entry name" value="DUF2207"/>
    <property type="match status" value="1"/>
</dbReference>
<keyword evidence="1" id="KW-0812">Transmembrane</keyword>
<feature type="transmembrane region" description="Helical" evidence="1">
    <location>
        <begin position="456"/>
        <end position="475"/>
    </location>
</feature>
<proteinExistence type="predicted"/>
<feature type="transmembrane region" description="Helical" evidence="1">
    <location>
        <begin position="12"/>
        <end position="30"/>
    </location>
</feature>
<feature type="domain" description="DUF2207" evidence="2">
    <location>
        <begin position="44"/>
        <end position="213"/>
    </location>
</feature>
<dbReference type="AlphaFoldDB" id="A0A1G7S1P9"/>
<feature type="transmembrane region" description="Helical" evidence="1">
    <location>
        <begin position="487"/>
        <end position="510"/>
    </location>
</feature>
<evidence type="ECO:0000313" key="4">
    <source>
        <dbReference type="EMBL" id="SDG16938.1"/>
    </source>
</evidence>
<dbReference type="STRING" id="120956.SAMN05421791_103261"/>
<dbReference type="InterPro" id="IPR048389">
    <property type="entry name" value="YciQ-like_C"/>
</dbReference>
<accession>A0A1G7S1P9</accession>
<name>A0A1G7S1P9_9LACT</name>
<organism evidence="4 5">
    <name type="scientific">Facklamia miroungae</name>
    <dbReference type="NCBI Taxonomy" id="120956"/>
    <lineage>
        <taxon>Bacteria</taxon>
        <taxon>Bacillati</taxon>
        <taxon>Bacillota</taxon>
        <taxon>Bacilli</taxon>
        <taxon>Lactobacillales</taxon>
        <taxon>Aerococcaceae</taxon>
        <taxon>Facklamia</taxon>
    </lineage>
</organism>
<dbReference type="RefSeq" id="WP_090289665.1">
    <property type="nucleotide sequence ID" value="NZ_FNCK01000003.1"/>
</dbReference>
<gene>
    <name evidence="4" type="ORF">SAMN05421791_103261</name>
</gene>
<evidence type="ECO:0000259" key="3">
    <source>
        <dbReference type="Pfam" id="PF20990"/>
    </source>
</evidence>
<feature type="domain" description="Predicted membrane protein YciQ-like C-terminal" evidence="3">
    <location>
        <begin position="317"/>
        <end position="561"/>
    </location>
</feature>
<evidence type="ECO:0000259" key="2">
    <source>
        <dbReference type="Pfam" id="PF09972"/>
    </source>
</evidence>